<evidence type="ECO:0000259" key="5">
    <source>
        <dbReference type="Pfam" id="PF03816"/>
    </source>
</evidence>
<dbReference type="InterPro" id="IPR050922">
    <property type="entry name" value="LytR/CpsA/Psr_CW_biosynth"/>
</dbReference>
<evidence type="ECO:0000313" key="7">
    <source>
        <dbReference type="Proteomes" id="UP001597301"/>
    </source>
</evidence>
<name>A0ABW4KFA2_9BACI</name>
<keyword evidence="4" id="KW-1133">Transmembrane helix</keyword>
<protein>
    <submittedName>
        <fullName evidence="6">LCP family protein</fullName>
    </submittedName>
</protein>
<dbReference type="NCBIfam" id="TIGR00350">
    <property type="entry name" value="lytR_cpsA_psr"/>
    <property type="match status" value="1"/>
</dbReference>
<accession>A0ABW4KFA2</accession>
<dbReference type="PANTHER" id="PTHR33392:SF3">
    <property type="entry name" value="POLYISOPRENYL-TEICHOIC ACID--PEPTIDOGLYCAN TEICHOIC ACID TRANSFERASE TAGT"/>
    <property type="match status" value="1"/>
</dbReference>
<evidence type="ECO:0000256" key="3">
    <source>
        <dbReference type="ARBA" id="ARBA00022968"/>
    </source>
</evidence>
<organism evidence="6 7">
    <name type="scientific">Siminovitchia sediminis</name>
    <dbReference type="NCBI Taxonomy" id="1274353"/>
    <lineage>
        <taxon>Bacteria</taxon>
        <taxon>Bacillati</taxon>
        <taxon>Bacillota</taxon>
        <taxon>Bacilli</taxon>
        <taxon>Bacillales</taxon>
        <taxon>Bacillaceae</taxon>
        <taxon>Siminovitchia</taxon>
    </lineage>
</organism>
<keyword evidence="4" id="KW-0472">Membrane</keyword>
<reference evidence="7" key="1">
    <citation type="journal article" date="2019" name="Int. J. Syst. Evol. Microbiol.">
        <title>The Global Catalogue of Microorganisms (GCM) 10K type strain sequencing project: providing services to taxonomists for standard genome sequencing and annotation.</title>
        <authorList>
            <consortium name="The Broad Institute Genomics Platform"/>
            <consortium name="The Broad Institute Genome Sequencing Center for Infectious Disease"/>
            <person name="Wu L."/>
            <person name="Ma J."/>
        </authorList>
    </citation>
    <scope>NUCLEOTIDE SEQUENCE [LARGE SCALE GENOMIC DNA]</scope>
    <source>
        <strain evidence="7">CGMCC 1.12295</strain>
    </source>
</reference>
<keyword evidence="2" id="KW-0812">Transmembrane</keyword>
<comment type="similarity">
    <text evidence="1">Belongs to the LytR/CpsA/Psr (LCP) family.</text>
</comment>
<evidence type="ECO:0000256" key="1">
    <source>
        <dbReference type="ARBA" id="ARBA00006068"/>
    </source>
</evidence>
<comment type="caution">
    <text evidence="6">The sequence shown here is derived from an EMBL/GenBank/DDBJ whole genome shotgun (WGS) entry which is preliminary data.</text>
</comment>
<evidence type="ECO:0000256" key="2">
    <source>
        <dbReference type="ARBA" id="ARBA00022692"/>
    </source>
</evidence>
<proteinExistence type="inferred from homology"/>
<dbReference type="PANTHER" id="PTHR33392">
    <property type="entry name" value="POLYISOPRENYL-TEICHOIC ACID--PEPTIDOGLYCAN TEICHOIC ACID TRANSFERASE TAGU"/>
    <property type="match status" value="1"/>
</dbReference>
<evidence type="ECO:0000256" key="4">
    <source>
        <dbReference type="ARBA" id="ARBA00022989"/>
    </source>
</evidence>
<dbReference type="InterPro" id="IPR004474">
    <property type="entry name" value="LytR_CpsA_psr"/>
</dbReference>
<dbReference type="EMBL" id="JBHUEO010000013">
    <property type="protein sequence ID" value="MFD1706492.1"/>
    <property type="molecule type" value="Genomic_DNA"/>
</dbReference>
<gene>
    <name evidence="6" type="ORF">ACFSCZ_06955</name>
</gene>
<sequence length="342" mass="38644">MGRHNQSIMKKKKRRRRIFWFAVFPILLLAAVGATYGTYLYIKAENMFDSAFFDDRGKSDLRDKKVNPNIDNVSILFIGVDESEKRGNQGNSRSDALMLATLNEKEKSVKLLTIPRDSYVYIDEVGYYTKINHAHSFGGPRATIKTVEDLLEIPVDYYVRLDFEAFVAVVDALGGIEVDVPYTFNELNSKDKSDAISLEEGLQTLNGEEALALARTRRLDNDIERGKRQQEIMKAIARKAASGSALPKYAKVIDAIGENMRTDMTFDEMKALIDYGVAGDLTIETYTLEGDDTRIMNSQGQNVYYWQLDEENLAQVKNELRSHLGLSTFDTNTEVANPAMQE</sequence>
<dbReference type="Proteomes" id="UP001597301">
    <property type="component" value="Unassembled WGS sequence"/>
</dbReference>
<dbReference type="Pfam" id="PF03816">
    <property type="entry name" value="LytR_cpsA_psr"/>
    <property type="match status" value="1"/>
</dbReference>
<keyword evidence="3" id="KW-0735">Signal-anchor</keyword>
<dbReference type="RefSeq" id="WP_380773097.1">
    <property type="nucleotide sequence ID" value="NZ_JBHUEO010000013.1"/>
</dbReference>
<keyword evidence="7" id="KW-1185">Reference proteome</keyword>
<evidence type="ECO:0000313" key="6">
    <source>
        <dbReference type="EMBL" id="MFD1706492.1"/>
    </source>
</evidence>
<feature type="domain" description="Cell envelope-related transcriptional attenuator" evidence="5">
    <location>
        <begin position="93"/>
        <end position="241"/>
    </location>
</feature>
<dbReference type="Gene3D" id="3.40.630.190">
    <property type="entry name" value="LCP protein"/>
    <property type="match status" value="1"/>
</dbReference>